<dbReference type="InterPro" id="IPR050266">
    <property type="entry name" value="AB_hydrolase_sf"/>
</dbReference>
<evidence type="ECO:0000313" key="5">
    <source>
        <dbReference type="Proteomes" id="UP000729913"/>
    </source>
</evidence>
<evidence type="ECO:0000259" key="3">
    <source>
        <dbReference type="Pfam" id="PF00561"/>
    </source>
</evidence>
<evidence type="ECO:0000256" key="1">
    <source>
        <dbReference type="ARBA" id="ARBA00008645"/>
    </source>
</evidence>
<dbReference type="AlphaFoldDB" id="A0A8J5RH20"/>
<evidence type="ECO:0000256" key="2">
    <source>
        <dbReference type="ARBA" id="ARBA00022801"/>
    </source>
</evidence>
<evidence type="ECO:0000313" key="4">
    <source>
        <dbReference type="EMBL" id="KAG8041166.1"/>
    </source>
</evidence>
<reference evidence="4" key="2">
    <citation type="submission" date="2021-04" db="EMBL/GenBank/DDBJ databases">
        <title>Genome-wide patterns of bracovirus chromosomal integration into multiple host tissues during parasitism.</title>
        <authorList>
            <person name="Chebbi M.A.C."/>
        </authorList>
    </citation>
    <scope>NUCLEOTIDE SEQUENCE</scope>
    <source>
        <tissue evidence="4">Whole body</tissue>
    </source>
</reference>
<reference evidence="4" key="1">
    <citation type="submission" date="2020-03" db="EMBL/GenBank/DDBJ databases">
        <authorList>
            <person name="Chebbi M.A."/>
            <person name="Drezen J.M."/>
        </authorList>
    </citation>
    <scope>NUCLEOTIDE SEQUENCE</scope>
    <source>
        <tissue evidence="4">Whole body</tissue>
    </source>
</reference>
<dbReference type="OrthoDB" id="190201at2759"/>
<dbReference type="PANTHER" id="PTHR43798:SF14">
    <property type="entry name" value="SERINE HYDROLASE-LIKE PROTEIN DDB_G0286239"/>
    <property type="match status" value="1"/>
</dbReference>
<keyword evidence="2" id="KW-0378">Hydrolase</keyword>
<dbReference type="Pfam" id="PF00561">
    <property type="entry name" value="Abhydrolase_1"/>
    <property type="match status" value="2"/>
</dbReference>
<gene>
    <name evidence="4" type="ORF">G9C98_002154</name>
</gene>
<comment type="caution">
    <text evidence="4">The sequence shown here is derived from an EMBL/GenBank/DDBJ whole genome shotgun (WGS) entry which is preliminary data.</text>
</comment>
<name>A0A8J5RH20_9HYME</name>
<dbReference type="GO" id="GO:0016020">
    <property type="term" value="C:membrane"/>
    <property type="evidence" value="ECO:0007669"/>
    <property type="project" value="TreeGrafter"/>
</dbReference>
<dbReference type="PANTHER" id="PTHR43798">
    <property type="entry name" value="MONOACYLGLYCEROL LIPASE"/>
    <property type="match status" value="1"/>
</dbReference>
<sequence length="406" mass="46121">SSNYVHALKLTMDSSNNTGTFETEEIKIPVPWGHISVLLAHLGKLWGPKNVQPIVALHGWQDNAGTFDKLAPILAQQYTILSIDLPGHGFSSHLNKGSFYYVFWDGVVLVRRIVKHFNWSKVSRSRKWWGPKNIQPIVTLHGRQDNAGSFDRLIPMISNEISFLCLDLPGHGFSSHLHKGQYYFVYWDGLMLLRRVARHFQWSKIKLLGHSLGGAIGFLYAASYPDEVDLLISLDIASPTVKTIDKVVALTKDNVDKFLKYEQLTKESTPTYNYDEMLDIVMDAYGGSITRESAEILMRRGTEPSSTPGKHLFTRDPRLKVSLLGMLSIDLTSAYAQQIKCAYLNIRAVPGLKFDYPEHYQEIMDIIKNKAKTFEYHEIQGSHHVHLNEPEKVAPIINNFLKTINQ</sequence>
<proteinExistence type="inferred from homology"/>
<dbReference type="EMBL" id="JAAOIC020000019">
    <property type="protein sequence ID" value="KAG8041166.1"/>
    <property type="molecule type" value="Genomic_DNA"/>
</dbReference>
<keyword evidence="5" id="KW-1185">Reference proteome</keyword>
<comment type="similarity">
    <text evidence="1">Belongs to the AB hydrolase superfamily.</text>
</comment>
<accession>A0A8J5RH20</accession>
<feature type="domain" description="AB hydrolase-1" evidence="3">
    <location>
        <begin position="53"/>
        <end position="122"/>
    </location>
</feature>
<feature type="non-terminal residue" evidence="4">
    <location>
        <position position="1"/>
    </location>
</feature>
<dbReference type="GO" id="GO:0016787">
    <property type="term" value="F:hydrolase activity"/>
    <property type="evidence" value="ECO:0007669"/>
    <property type="project" value="UniProtKB-KW"/>
</dbReference>
<dbReference type="Proteomes" id="UP000729913">
    <property type="component" value="Unassembled WGS sequence"/>
</dbReference>
<dbReference type="InterPro" id="IPR000073">
    <property type="entry name" value="AB_hydrolase_1"/>
</dbReference>
<organism evidence="4 5">
    <name type="scientific">Cotesia typhae</name>
    <dbReference type="NCBI Taxonomy" id="2053667"/>
    <lineage>
        <taxon>Eukaryota</taxon>
        <taxon>Metazoa</taxon>
        <taxon>Ecdysozoa</taxon>
        <taxon>Arthropoda</taxon>
        <taxon>Hexapoda</taxon>
        <taxon>Insecta</taxon>
        <taxon>Pterygota</taxon>
        <taxon>Neoptera</taxon>
        <taxon>Endopterygota</taxon>
        <taxon>Hymenoptera</taxon>
        <taxon>Apocrita</taxon>
        <taxon>Ichneumonoidea</taxon>
        <taxon>Braconidae</taxon>
        <taxon>Microgastrinae</taxon>
        <taxon>Cotesia</taxon>
    </lineage>
</organism>
<protein>
    <recommendedName>
        <fullName evidence="3">AB hydrolase-1 domain-containing protein</fullName>
    </recommendedName>
</protein>
<feature type="domain" description="AB hydrolase-1" evidence="3">
    <location>
        <begin position="136"/>
        <end position="246"/>
    </location>
</feature>